<dbReference type="InterPro" id="IPR000847">
    <property type="entry name" value="LysR_HTH_N"/>
</dbReference>
<dbReference type="SUPFAM" id="SSF46785">
    <property type="entry name" value="Winged helix' DNA-binding domain"/>
    <property type="match status" value="1"/>
</dbReference>
<dbReference type="InterPro" id="IPR005119">
    <property type="entry name" value="LysR_subst-bd"/>
</dbReference>
<name>A0A254N7F8_9BURK</name>
<dbReference type="RefSeq" id="WP_088485290.1">
    <property type="nucleotide sequence ID" value="NZ_NISI01000010.1"/>
</dbReference>
<keyword evidence="8" id="KW-1185">Reference proteome</keyword>
<dbReference type="SUPFAM" id="SSF53850">
    <property type="entry name" value="Periplasmic binding protein-like II"/>
    <property type="match status" value="1"/>
</dbReference>
<dbReference type="Proteomes" id="UP000197446">
    <property type="component" value="Unassembled WGS sequence"/>
</dbReference>
<dbReference type="Pfam" id="PF00126">
    <property type="entry name" value="HTH_1"/>
    <property type="match status" value="1"/>
</dbReference>
<dbReference type="Gene3D" id="3.40.190.10">
    <property type="entry name" value="Periplasmic binding protein-like II"/>
    <property type="match status" value="2"/>
</dbReference>
<evidence type="ECO:0000256" key="4">
    <source>
        <dbReference type="ARBA" id="ARBA00023159"/>
    </source>
</evidence>
<evidence type="ECO:0000313" key="7">
    <source>
        <dbReference type="EMBL" id="OWR02317.1"/>
    </source>
</evidence>
<dbReference type="OrthoDB" id="8591238at2"/>
<dbReference type="Pfam" id="PF03466">
    <property type="entry name" value="LysR_substrate"/>
    <property type="match status" value="1"/>
</dbReference>
<accession>A0A254N7F8</accession>
<evidence type="ECO:0000313" key="8">
    <source>
        <dbReference type="Proteomes" id="UP000197446"/>
    </source>
</evidence>
<keyword evidence="2" id="KW-0805">Transcription regulation</keyword>
<organism evidence="7 8">
    <name type="scientific">Roseateles puraquae</name>
    <dbReference type="NCBI Taxonomy" id="431059"/>
    <lineage>
        <taxon>Bacteria</taxon>
        <taxon>Pseudomonadati</taxon>
        <taxon>Pseudomonadota</taxon>
        <taxon>Betaproteobacteria</taxon>
        <taxon>Burkholderiales</taxon>
        <taxon>Sphaerotilaceae</taxon>
        <taxon>Roseateles</taxon>
    </lineage>
</organism>
<protein>
    <submittedName>
        <fullName evidence="7">LysR family transcriptional regulator</fullName>
    </submittedName>
</protein>
<reference evidence="7 8" key="1">
    <citation type="journal article" date="2007" name="Int. J. Syst. Evol. Microbiol.">
        <title>Description of Pelomonas aquatica sp. nov. and Pelomonas puraquae sp. nov., isolated from industrial and haemodialysis water.</title>
        <authorList>
            <person name="Gomila M."/>
            <person name="Bowien B."/>
            <person name="Falsen E."/>
            <person name="Moore E.R."/>
            <person name="Lalucat J."/>
        </authorList>
    </citation>
    <scope>NUCLEOTIDE SEQUENCE [LARGE SCALE GENOMIC DNA]</scope>
    <source>
        <strain evidence="7 8">CCUG 52769</strain>
    </source>
</reference>
<dbReference type="InterPro" id="IPR036388">
    <property type="entry name" value="WH-like_DNA-bd_sf"/>
</dbReference>
<evidence type="ECO:0000256" key="2">
    <source>
        <dbReference type="ARBA" id="ARBA00023015"/>
    </source>
</evidence>
<keyword evidence="4" id="KW-0010">Activator</keyword>
<dbReference type="InterPro" id="IPR036390">
    <property type="entry name" value="WH_DNA-bd_sf"/>
</dbReference>
<dbReference type="FunFam" id="1.10.10.10:FF:000038">
    <property type="entry name" value="Glycine cleavage system transcriptional activator"/>
    <property type="match status" value="1"/>
</dbReference>
<evidence type="ECO:0000256" key="3">
    <source>
        <dbReference type="ARBA" id="ARBA00023125"/>
    </source>
</evidence>
<dbReference type="PANTHER" id="PTHR30537:SF70">
    <property type="entry name" value="HTH-TYPE TRANSCRIPTIONAL ACTIVATOR AMPR"/>
    <property type="match status" value="1"/>
</dbReference>
<dbReference type="PRINTS" id="PR00039">
    <property type="entry name" value="HTHLYSR"/>
</dbReference>
<dbReference type="GO" id="GO:0043565">
    <property type="term" value="F:sequence-specific DNA binding"/>
    <property type="evidence" value="ECO:0007669"/>
    <property type="project" value="TreeGrafter"/>
</dbReference>
<dbReference type="Gene3D" id="1.10.10.10">
    <property type="entry name" value="Winged helix-like DNA-binding domain superfamily/Winged helix DNA-binding domain"/>
    <property type="match status" value="1"/>
</dbReference>
<dbReference type="InterPro" id="IPR058163">
    <property type="entry name" value="LysR-type_TF_proteobact-type"/>
</dbReference>
<dbReference type="GO" id="GO:0003700">
    <property type="term" value="F:DNA-binding transcription factor activity"/>
    <property type="evidence" value="ECO:0007669"/>
    <property type="project" value="InterPro"/>
</dbReference>
<dbReference type="PANTHER" id="PTHR30537">
    <property type="entry name" value="HTH-TYPE TRANSCRIPTIONAL REGULATOR"/>
    <property type="match status" value="1"/>
</dbReference>
<dbReference type="GO" id="GO:0006351">
    <property type="term" value="P:DNA-templated transcription"/>
    <property type="evidence" value="ECO:0007669"/>
    <property type="project" value="TreeGrafter"/>
</dbReference>
<gene>
    <name evidence="7" type="ORF">CDO81_21000</name>
</gene>
<evidence type="ECO:0000259" key="6">
    <source>
        <dbReference type="PROSITE" id="PS50931"/>
    </source>
</evidence>
<dbReference type="PROSITE" id="PS50931">
    <property type="entry name" value="HTH_LYSR"/>
    <property type="match status" value="1"/>
</dbReference>
<evidence type="ECO:0000256" key="5">
    <source>
        <dbReference type="ARBA" id="ARBA00023163"/>
    </source>
</evidence>
<keyword evidence="3" id="KW-0238">DNA-binding</keyword>
<proteinExistence type="inferred from homology"/>
<comment type="caution">
    <text evidence="7">The sequence shown here is derived from an EMBL/GenBank/DDBJ whole genome shotgun (WGS) entry which is preliminary data.</text>
</comment>
<dbReference type="AlphaFoldDB" id="A0A254N7F8"/>
<feature type="domain" description="HTH lysR-type" evidence="6">
    <location>
        <begin position="6"/>
        <end position="63"/>
    </location>
</feature>
<dbReference type="EMBL" id="NISI01000010">
    <property type="protein sequence ID" value="OWR02317.1"/>
    <property type="molecule type" value="Genomic_DNA"/>
</dbReference>
<comment type="similarity">
    <text evidence="1">Belongs to the LysR transcriptional regulatory family.</text>
</comment>
<sequence length="293" mass="31471">MSLNGVSLNGLRAFEAAARHLNLSRAAEELCVTQAAVSHQVKALEAQLGRPLFRRHARGLLLTDEGEALAPVVAQAFERMGAALVALREGGPAEVLTVGVVGTFALGFLLERLADFRAGHPRIELRVQTHNNKVDLAAEGLDLAIRFGDGAWRSVEAEPLLAAPLAPLCDPAMAARLAVPEDLARVPLLRSYRAGDWPAWLALAGAPRVVARGPMFDASTLMVQAALRGEGVALAPPCMFTRELRAGRLVQPFAQTLDAGSYWLTRQLSREPTMAMRAFADWLRAECGAMAID</sequence>
<keyword evidence="5" id="KW-0804">Transcription</keyword>
<evidence type="ECO:0000256" key="1">
    <source>
        <dbReference type="ARBA" id="ARBA00009437"/>
    </source>
</evidence>